<protein>
    <submittedName>
        <fullName evidence="9">Cytochrome c551 peroxidase</fullName>
        <ecNumber evidence="9">1.11.1.5</ecNumber>
    </submittedName>
</protein>
<dbReference type="GO" id="GO:0020037">
    <property type="term" value="F:heme binding"/>
    <property type="evidence" value="ECO:0007669"/>
    <property type="project" value="InterPro"/>
</dbReference>
<dbReference type="EC" id="1.11.1.5" evidence="9"/>
<dbReference type="GO" id="GO:0004130">
    <property type="term" value="F:cytochrome-c peroxidase activity"/>
    <property type="evidence" value="ECO:0007669"/>
    <property type="project" value="UniProtKB-EC"/>
</dbReference>
<evidence type="ECO:0000256" key="5">
    <source>
        <dbReference type="ARBA" id="ARBA00022764"/>
    </source>
</evidence>
<dbReference type="SUPFAM" id="SSF46626">
    <property type="entry name" value="Cytochrome c"/>
    <property type="match status" value="2"/>
</dbReference>
<dbReference type="InterPro" id="IPR051395">
    <property type="entry name" value="Cytochrome_c_Peroxidase/MauG"/>
</dbReference>
<keyword evidence="6 9" id="KW-0560">Oxidoreductase</keyword>
<dbReference type="GO" id="GO:0046872">
    <property type="term" value="F:metal ion binding"/>
    <property type="evidence" value="ECO:0007669"/>
    <property type="project" value="UniProtKB-KW"/>
</dbReference>
<evidence type="ECO:0000256" key="1">
    <source>
        <dbReference type="ARBA" id="ARBA00004418"/>
    </source>
</evidence>
<evidence type="ECO:0000256" key="2">
    <source>
        <dbReference type="ARBA" id="ARBA00022617"/>
    </source>
</evidence>
<dbReference type="InterPro" id="IPR009056">
    <property type="entry name" value="Cyt_c-like_dom"/>
</dbReference>
<dbReference type="PANTHER" id="PTHR30600:SF10">
    <property type="entry name" value="BLL6722 PROTEIN"/>
    <property type="match status" value="1"/>
</dbReference>
<dbReference type="GO" id="GO:0042597">
    <property type="term" value="C:periplasmic space"/>
    <property type="evidence" value="ECO:0007669"/>
    <property type="project" value="UniProtKB-SubCell"/>
</dbReference>
<proteinExistence type="predicted"/>
<keyword evidence="9" id="KW-0575">Peroxidase</keyword>
<keyword evidence="2" id="KW-0349">Heme</keyword>
<sequence>MKYLLITAIITSQTFIYGADLSTKALLGEAFFNDTSFSQNRTMSCATCHNPQQAFIDTRVNHLASAVSIGDDGTSIGDRNSPSIGYASFTPTFSQDGRIRGGLFFDGRATDLTEQAKGPFLNPIEMNMPSEASVIARLQENQEYITAMQSFYGANIFNNTSNAYTALADAIATFERTSIFAPFDSDRDTNTLSASALRGKTLFRANNCVRCHDDRGSALFTDFTYSNLGIPINTAVRALNNHATDLGLSENPAINNRREEGNFKVPTLRNIAVTAPYMHNGVFATLKAVVHFYNTRDSGGINPETGQAWRSPEVARGLERNDIGNLGLTDREENDIVAFLESLTDAQYKSSSVDKKTVGALIGVYSILL</sequence>
<evidence type="ECO:0000256" key="6">
    <source>
        <dbReference type="ARBA" id="ARBA00023002"/>
    </source>
</evidence>
<evidence type="ECO:0000256" key="7">
    <source>
        <dbReference type="ARBA" id="ARBA00023004"/>
    </source>
</evidence>
<keyword evidence="3" id="KW-0479">Metal-binding</keyword>
<evidence type="ECO:0000256" key="4">
    <source>
        <dbReference type="ARBA" id="ARBA00022729"/>
    </source>
</evidence>
<dbReference type="Pfam" id="PF03150">
    <property type="entry name" value="CCP_MauG"/>
    <property type="match status" value="1"/>
</dbReference>
<evidence type="ECO:0000259" key="8">
    <source>
        <dbReference type="PROSITE" id="PS51007"/>
    </source>
</evidence>
<dbReference type="PROSITE" id="PS51007">
    <property type="entry name" value="CYTC"/>
    <property type="match status" value="2"/>
</dbReference>
<evidence type="ECO:0000313" key="9">
    <source>
        <dbReference type="EMBL" id="SFV71791.1"/>
    </source>
</evidence>
<keyword evidence="5" id="KW-0574">Periplasm</keyword>
<dbReference type="Gene3D" id="1.10.760.10">
    <property type="entry name" value="Cytochrome c-like domain"/>
    <property type="match status" value="2"/>
</dbReference>
<dbReference type="EMBL" id="FPHM01000315">
    <property type="protein sequence ID" value="SFV71791.1"/>
    <property type="molecule type" value="Genomic_DNA"/>
</dbReference>
<keyword evidence="4" id="KW-0732">Signal</keyword>
<dbReference type="InterPro" id="IPR026259">
    <property type="entry name" value="MauG/Cytc_peroxidase"/>
</dbReference>
<accession>A0A1W1D1P2</accession>
<dbReference type="GO" id="GO:0009055">
    <property type="term" value="F:electron transfer activity"/>
    <property type="evidence" value="ECO:0007669"/>
    <property type="project" value="InterPro"/>
</dbReference>
<keyword evidence="7" id="KW-0408">Iron</keyword>
<feature type="domain" description="Cytochrome c" evidence="8">
    <location>
        <begin position="194"/>
        <end position="344"/>
    </location>
</feature>
<dbReference type="AlphaFoldDB" id="A0A1W1D1P2"/>
<feature type="domain" description="Cytochrome c" evidence="8">
    <location>
        <begin position="23"/>
        <end position="149"/>
    </location>
</feature>
<name>A0A1W1D1P2_9ZZZZ</name>
<reference evidence="9" key="1">
    <citation type="submission" date="2016-10" db="EMBL/GenBank/DDBJ databases">
        <authorList>
            <person name="de Groot N.N."/>
        </authorList>
    </citation>
    <scope>NUCLEOTIDE SEQUENCE</scope>
</reference>
<dbReference type="PIRSF" id="PIRSF000294">
    <property type="entry name" value="Cytochrome-c_peroxidase"/>
    <property type="match status" value="1"/>
</dbReference>
<organism evidence="9">
    <name type="scientific">hydrothermal vent metagenome</name>
    <dbReference type="NCBI Taxonomy" id="652676"/>
    <lineage>
        <taxon>unclassified sequences</taxon>
        <taxon>metagenomes</taxon>
        <taxon>ecological metagenomes</taxon>
    </lineage>
</organism>
<gene>
    <name evidence="9" type="ORF">MNB_SV-13-204</name>
</gene>
<evidence type="ECO:0000256" key="3">
    <source>
        <dbReference type="ARBA" id="ARBA00022723"/>
    </source>
</evidence>
<dbReference type="InterPro" id="IPR036909">
    <property type="entry name" value="Cyt_c-like_dom_sf"/>
</dbReference>
<comment type="subcellular location">
    <subcellularLocation>
        <location evidence="1">Periplasm</location>
    </subcellularLocation>
</comment>
<dbReference type="InterPro" id="IPR004852">
    <property type="entry name" value="Di-haem_cyt_c_peroxidsae"/>
</dbReference>
<dbReference type="PANTHER" id="PTHR30600">
    <property type="entry name" value="CYTOCHROME C PEROXIDASE-RELATED"/>
    <property type="match status" value="1"/>
</dbReference>